<keyword evidence="5" id="KW-0732">Signal</keyword>
<gene>
    <name evidence="7" type="ORF">NQ314_011862</name>
</gene>
<organism evidence="7 8">
    <name type="scientific">Rhamnusium bicolor</name>
    <dbReference type="NCBI Taxonomy" id="1586634"/>
    <lineage>
        <taxon>Eukaryota</taxon>
        <taxon>Metazoa</taxon>
        <taxon>Ecdysozoa</taxon>
        <taxon>Arthropoda</taxon>
        <taxon>Hexapoda</taxon>
        <taxon>Insecta</taxon>
        <taxon>Pterygota</taxon>
        <taxon>Neoptera</taxon>
        <taxon>Endopterygota</taxon>
        <taxon>Coleoptera</taxon>
        <taxon>Polyphaga</taxon>
        <taxon>Cucujiformia</taxon>
        <taxon>Chrysomeloidea</taxon>
        <taxon>Cerambycidae</taxon>
        <taxon>Lepturinae</taxon>
        <taxon>Rhagiini</taxon>
        <taxon>Rhamnusium</taxon>
    </lineage>
</organism>
<keyword evidence="4" id="KW-0325">Glycoprotein</keyword>
<accession>A0AAV8XES3</accession>
<evidence type="ECO:0000259" key="6">
    <source>
        <dbReference type="Pfam" id="PF00135"/>
    </source>
</evidence>
<dbReference type="SUPFAM" id="SSF53474">
    <property type="entry name" value="alpha/beta-Hydrolases"/>
    <property type="match status" value="1"/>
</dbReference>
<dbReference type="EMBL" id="JANEYF010003318">
    <property type="protein sequence ID" value="KAJ8937473.1"/>
    <property type="molecule type" value="Genomic_DNA"/>
</dbReference>
<evidence type="ECO:0000256" key="5">
    <source>
        <dbReference type="SAM" id="SignalP"/>
    </source>
</evidence>
<keyword evidence="2" id="KW-0719">Serine esterase</keyword>
<protein>
    <recommendedName>
        <fullName evidence="6">Carboxylesterase type B domain-containing protein</fullName>
    </recommendedName>
</protein>
<evidence type="ECO:0000256" key="2">
    <source>
        <dbReference type="ARBA" id="ARBA00022487"/>
    </source>
</evidence>
<evidence type="ECO:0000313" key="7">
    <source>
        <dbReference type="EMBL" id="KAJ8937473.1"/>
    </source>
</evidence>
<dbReference type="Gene3D" id="3.40.50.1820">
    <property type="entry name" value="alpha/beta hydrolase"/>
    <property type="match status" value="1"/>
</dbReference>
<evidence type="ECO:0000256" key="4">
    <source>
        <dbReference type="ARBA" id="ARBA00023180"/>
    </source>
</evidence>
<comment type="caution">
    <text evidence="7">The sequence shown here is derived from an EMBL/GenBank/DDBJ whole genome shotgun (WGS) entry which is preliminary data.</text>
</comment>
<proteinExistence type="inferred from homology"/>
<feature type="domain" description="Carboxylesterase type B" evidence="6">
    <location>
        <begin position="36"/>
        <end position="386"/>
    </location>
</feature>
<keyword evidence="3" id="KW-0378">Hydrolase</keyword>
<evidence type="ECO:0000256" key="3">
    <source>
        <dbReference type="ARBA" id="ARBA00022801"/>
    </source>
</evidence>
<name>A0AAV8XES3_9CUCU</name>
<evidence type="ECO:0000313" key="8">
    <source>
        <dbReference type="Proteomes" id="UP001162156"/>
    </source>
</evidence>
<dbReference type="AlphaFoldDB" id="A0AAV8XES3"/>
<sequence>MRFIASGVLSAIILCISSTIARSPVDVRDVKEEDYLVETTTGWVRGGYGGTTIGLQKPVYLFRNIPFAEPPVGNLRFEPPVPKKRWEGILDATQKGAECLQGNENVRGSEDCLFVKIYTTALPKEQRKLPVMVWIYGGAYFAGAPDFSEHSPEFMLDQDVIVASFHYRVGIFGFLSTEDLVVPGNNGLKDQVLALKWIKDNIEKFGGDPDRITIFGQRLFSGAILQSGTSLNLWALSRMGLEIARTVASDLNITTSTTQQLVDGLKAVDGEELQKVQSSAMMMKFVTSNPRDGLVFGPVIEPDHEGAILSGYSHELLKQGKFHEVPIIMGHTSLEAMMGEIPDLFRVWLLTYDVQASRLVPADLNVSSLLRKNTIGRNIKTHYFGNSMISTSTIATMKSFSSYHHANDDRVILGVAHTEELGYLFNFVRYEGSEEDHLTRSRLVKLWTNFVKTGNPTPESDPLLQNIQWEPNYRGDGTLRYLEIDRRLTIEENPNAGNIIFWDNLYKEEGTPPFATY</sequence>
<dbReference type="InterPro" id="IPR029058">
    <property type="entry name" value="AB_hydrolase_fold"/>
</dbReference>
<feature type="signal peptide" evidence="5">
    <location>
        <begin position="1"/>
        <end position="21"/>
    </location>
</feature>
<feature type="chain" id="PRO_5043440452" description="Carboxylesterase type B domain-containing protein" evidence="5">
    <location>
        <begin position="22"/>
        <end position="517"/>
    </location>
</feature>
<dbReference type="Proteomes" id="UP001162156">
    <property type="component" value="Unassembled WGS sequence"/>
</dbReference>
<dbReference type="Pfam" id="PF00135">
    <property type="entry name" value="COesterase"/>
    <property type="match status" value="2"/>
</dbReference>
<dbReference type="PANTHER" id="PTHR43142:SF1">
    <property type="entry name" value="CARBOXYLIC ESTER HYDROLASE"/>
    <property type="match status" value="1"/>
</dbReference>
<keyword evidence="8" id="KW-1185">Reference proteome</keyword>
<dbReference type="GO" id="GO:0052689">
    <property type="term" value="F:carboxylic ester hydrolase activity"/>
    <property type="evidence" value="ECO:0007669"/>
    <property type="project" value="UniProtKB-KW"/>
</dbReference>
<dbReference type="PANTHER" id="PTHR43142">
    <property type="entry name" value="CARBOXYLIC ESTER HYDROLASE"/>
    <property type="match status" value="1"/>
</dbReference>
<feature type="domain" description="Carboxylesterase type B" evidence="6">
    <location>
        <begin position="399"/>
        <end position="502"/>
    </location>
</feature>
<evidence type="ECO:0000256" key="1">
    <source>
        <dbReference type="ARBA" id="ARBA00005964"/>
    </source>
</evidence>
<dbReference type="InterPro" id="IPR002018">
    <property type="entry name" value="CarbesteraseB"/>
</dbReference>
<comment type="similarity">
    <text evidence="1">Belongs to the type-B carboxylesterase/lipase family.</text>
</comment>
<reference evidence="7" key="1">
    <citation type="journal article" date="2023" name="Insect Mol. Biol.">
        <title>Genome sequencing provides insights into the evolution of gene families encoding plant cell wall-degrading enzymes in longhorned beetles.</title>
        <authorList>
            <person name="Shin N.R."/>
            <person name="Okamura Y."/>
            <person name="Kirsch R."/>
            <person name="Pauchet Y."/>
        </authorList>
    </citation>
    <scope>NUCLEOTIDE SEQUENCE</scope>
    <source>
        <strain evidence="7">RBIC_L_NR</strain>
    </source>
</reference>